<dbReference type="SUPFAM" id="SSF103473">
    <property type="entry name" value="MFS general substrate transporter"/>
    <property type="match status" value="1"/>
</dbReference>
<evidence type="ECO:0000256" key="6">
    <source>
        <dbReference type="SAM" id="Phobius"/>
    </source>
</evidence>
<dbReference type="AlphaFoldDB" id="A0AAW0GZZ4"/>
<dbReference type="GO" id="GO:0016020">
    <property type="term" value="C:membrane"/>
    <property type="evidence" value="ECO:0007669"/>
    <property type="project" value="UniProtKB-SubCell"/>
</dbReference>
<feature type="transmembrane region" description="Helical" evidence="6">
    <location>
        <begin position="74"/>
        <end position="93"/>
    </location>
</feature>
<accession>A0AAW0GZZ4</accession>
<keyword evidence="8" id="KW-1185">Reference proteome</keyword>
<comment type="caution">
    <text evidence="7">The sequence shown here is derived from an EMBL/GenBank/DDBJ whole genome shotgun (WGS) entry which is preliminary data.</text>
</comment>
<keyword evidence="4 6" id="KW-1133">Transmembrane helix</keyword>
<keyword evidence="2" id="KW-0813">Transport</keyword>
<organism evidence="7 8">
    <name type="scientific">Cerrena zonata</name>
    <dbReference type="NCBI Taxonomy" id="2478898"/>
    <lineage>
        <taxon>Eukaryota</taxon>
        <taxon>Fungi</taxon>
        <taxon>Dikarya</taxon>
        <taxon>Basidiomycota</taxon>
        <taxon>Agaricomycotina</taxon>
        <taxon>Agaricomycetes</taxon>
        <taxon>Polyporales</taxon>
        <taxon>Cerrenaceae</taxon>
        <taxon>Cerrena</taxon>
    </lineage>
</organism>
<dbReference type="PANTHER" id="PTHR43791">
    <property type="entry name" value="PERMEASE-RELATED"/>
    <property type="match status" value="1"/>
</dbReference>
<comment type="subcellular location">
    <subcellularLocation>
        <location evidence="1">Membrane</location>
        <topology evidence="1">Multi-pass membrane protein</topology>
    </subcellularLocation>
</comment>
<dbReference type="Proteomes" id="UP001385951">
    <property type="component" value="Unassembled WGS sequence"/>
</dbReference>
<protein>
    <submittedName>
        <fullName evidence="7">Uncharacterized protein</fullName>
    </submittedName>
</protein>
<sequence length="134" mass="15076">MIVEKLAVRYAMFFFVMFMFVPIAIMWAWLSSNVAGSNKRAAASGIIFSIGNIGGAISGQIYRAEWAPRYIQGHAINIGCYALALTAGTILWWSYRSDNRKRDEAAGRTVERVDMLGQDLGELGDRHPSFRYYL</sequence>
<dbReference type="PANTHER" id="PTHR43791:SF36">
    <property type="entry name" value="TRANSPORTER, PUTATIVE (AFU_ORTHOLOGUE AFUA_6G08340)-RELATED"/>
    <property type="match status" value="1"/>
</dbReference>
<evidence type="ECO:0000313" key="7">
    <source>
        <dbReference type="EMBL" id="KAK7696447.1"/>
    </source>
</evidence>
<evidence type="ECO:0000256" key="4">
    <source>
        <dbReference type="ARBA" id="ARBA00022989"/>
    </source>
</evidence>
<evidence type="ECO:0000256" key="2">
    <source>
        <dbReference type="ARBA" id="ARBA00022448"/>
    </source>
</evidence>
<evidence type="ECO:0000256" key="3">
    <source>
        <dbReference type="ARBA" id="ARBA00022692"/>
    </source>
</evidence>
<proteinExistence type="predicted"/>
<gene>
    <name evidence="7" type="ORF">QCA50_001104</name>
</gene>
<evidence type="ECO:0000313" key="8">
    <source>
        <dbReference type="Proteomes" id="UP001385951"/>
    </source>
</evidence>
<keyword evidence="5 6" id="KW-0472">Membrane</keyword>
<feature type="transmembrane region" description="Helical" evidence="6">
    <location>
        <begin position="6"/>
        <end position="30"/>
    </location>
</feature>
<evidence type="ECO:0000256" key="5">
    <source>
        <dbReference type="ARBA" id="ARBA00023136"/>
    </source>
</evidence>
<dbReference type="InterPro" id="IPR036259">
    <property type="entry name" value="MFS_trans_sf"/>
</dbReference>
<dbReference type="GO" id="GO:0022857">
    <property type="term" value="F:transmembrane transporter activity"/>
    <property type="evidence" value="ECO:0007669"/>
    <property type="project" value="TreeGrafter"/>
</dbReference>
<dbReference type="EMBL" id="JASBNA010000001">
    <property type="protein sequence ID" value="KAK7696447.1"/>
    <property type="molecule type" value="Genomic_DNA"/>
</dbReference>
<name>A0AAW0GZZ4_9APHY</name>
<feature type="transmembrane region" description="Helical" evidence="6">
    <location>
        <begin position="42"/>
        <end position="62"/>
    </location>
</feature>
<evidence type="ECO:0000256" key="1">
    <source>
        <dbReference type="ARBA" id="ARBA00004141"/>
    </source>
</evidence>
<keyword evidence="3 6" id="KW-0812">Transmembrane</keyword>
<reference evidence="7 8" key="1">
    <citation type="submission" date="2022-09" db="EMBL/GenBank/DDBJ databases">
        <authorList>
            <person name="Palmer J.M."/>
        </authorList>
    </citation>
    <scope>NUCLEOTIDE SEQUENCE [LARGE SCALE GENOMIC DNA]</scope>
    <source>
        <strain evidence="7 8">DSM 7382</strain>
    </source>
</reference>